<feature type="domain" description="Reverse transcriptase RNase H-like" evidence="7">
    <location>
        <begin position="494"/>
        <end position="542"/>
    </location>
</feature>
<keyword evidence="1" id="KW-0808">Transferase</keyword>
<evidence type="ECO:0000259" key="7">
    <source>
        <dbReference type="Pfam" id="PF17917"/>
    </source>
</evidence>
<keyword evidence="4" id="KW-0255">Endonuclease</keyword>
<dbReference type="Gene3D" id="3.30.70.270">
    <property type="match status" value="1"/>
</dbReference>
<keyword evidence="9" id="KW-1185">Reference proteome</keyword>
<keyword evidence="6" id="KW-0695">RNA-directed DNA polymerase</keyword>
<keyword evidence="2" id="KW-0548">Nucleotidyltransferase</keyword>
<evidence type="ECO:0000256" key="6">
    <source>
        <dbReference type="ARBA" id="ARBA00022918"/>
    </source>
</evidence>
<dbReference type="InterPro" id="IPR043502">
    <property type="entry name" value="DNA/RNA_pol_sf"/>
</dbReference>
<evidence type="ECO:0000256" key="5">
    <source>
        <dbReference type="ARBA" id="ARBA00022801"/>
    </source>
</evidence>
<dbReference type="Gene3D" id="3.10.10.10">
    <property type="entry name" value="HIV Type 1 Reverse Transcriptase, subunit A, domain 1"/>
    <property type="match status" value="1"/>
</dbReference>
<dbReference type="GO" id="GO:0016787">
    <property type="term" value="F:hydrolase activity"/>
    <property type="evidence" value="ECO:0007669"/>
    <property type="project" value="UniProtKB-KW"/>
</dbReference>
<dbReference type="PANTHER" id="PTHR24559">
    <property type="entry name" value="TRANSPOSON TY3-I GAG-POL POLYPROTEIN"/>
    <property type="match status" value="1"/>
</dbReference>
<evidence type="ECO:0000313" key="9">
    <source>
        <dbReference type="Proteomes" id="UP000054630"/>
    </source>
</evidence>
<sequence>MYISKSRYETSAPSSFCKFEKAPAPFSMGTDASVWLARTEQCLEQNGIPRDRGTSVARSFLSDDAYVQLLSIAREADLANQLFPTDAAQAAVVRATAEDERVQPTPSLDEETADSRCAVSVVRADTSSDIDRLVEALRRVLTEEIRDSIMPPHQQHRRAYHRPTAARPRELRCYNCGGRRKRFIRSGIRTAHHNTYRRIIDEMLPSVEELDAHSRNALRFVLWKYRRCIATSDEDLGHTELASHRIDARNAAPVKVPPRRLPPTQRHDVQRMVTDMFSWNVIGPANSPWSAPIVMVRMKDGSLRFCVDFRRLNDVTVKDAYPSPRIDDTLEALSGALDEADRLKTAFSTPFELYQFHAPATFQRLMDVALRGLTWSSCLAYLDGIIVFGRKAQEHTDRPFGARVAAYSGGRSEAKTSKMTPNAEDRTLPWSRSIRERYFHGRRKDPRGEGMADTLLPVGSSSIPQPCVVLSPFHQKFFNGSCPVECAPPKRLPLEMDGRFAEGVSAVLSQLSHGNERVVAYASRTLTKFERRYCVTRNSLMSALTIAACVGYATTKSRRGRLPAGSSSWPNTISTCSTGPAEPGRADASLRQRCPQCGISIVAAAALPVATMEKVAPSRCLSIFDIQTWLKAQSTDPTLSVLRSWLASDW</sequence>
<dbReference type="PANTHER" id="PTHR24559:SF435">
    <property type="entry name" value="RIBONUCLEASE H"/>
    <property type="match status" value="1"/>
</dbReference>
<evidence type="ECO:0000256" key="4">
    <source>
        <dbReference type="ARBA" id="ARBA00022759"/>
    </source>
</evidence>
<gene>
    <name evidence="8" type="primary">pol</name>
    <name evidence="8" type="ORF">T07_11170</name>
</gene>
<dbReference type="SUPFAM" id="SSF56672">
    <property type="entry name" value="DNA/RNA polymerases"/>
    <property type="match status" value="1"/>
</dbReference>
<organism evidence="8 9">
    <name type="scientific">Trichinella nelsoni</name>
    <dbReference type="NCBI Taxonomy" id="6336"/>
    <lineage>
        <taxon>Eukaryota</taxon>
        <taxon>Metazoa</taxon>
        <taxon>Ecdysozoa</taxon>
        <taxon>Nematoda</taxon>
        <taxon>Enoplea</taxon>
        <taxon>Dorylaimia</taxon>
        <taxon>Trichinellida</taxon>
        <taxon>Trichinellidae</taxon>
        <taxon>Trichinella</taxon>
    </lineage>
</organism>
<dbReference type="InterPro" id="IPR053134">
    <property type="entry name" value="RNA-dir_DNA_polymerase"/>
</dbReference>
<evidence type="ECO:0000313" key="8">
    <source>
        <dbReference type="EMBL" id="KRX18483.1"/>
    </source>
</evidence>
<evidence type="ECO:0000256" key="1">
    <source>
        <dbReference type="ARBA" id="ARBA00022679"/>
    </source>
</evidence>
<proteinExistence type="predicted"/>
<keyword evidence="3" id="KW-0540">Nuclease</keyword>
<evidence type="ECO:0000256" key="3">
    <source>
        <dbReference type="ARBA" id="ARBA00022722"/>
    </source>
</evidence>
<dbReference type="InterPro" id="IPR041373">
    <property type="entry name" value="RT_RNaseH"/>
</dbReference>
<dbReference type="Pfam" id="PF17917">
    <property type="entry name" value="RT_RNaseH"/>
    <property type="match status" value="1"/>
</dbReference>
<dbReference type="InterPro" id="IPR043128">
    <property type="entry name" value="Rev_trsase/Diguanyl_cyclase"/>
</dbReference>
<comment type="caution">
    <text evidence="8">The sequence shown here is derived from an EMBL/GenBank/DDBJ whole genome shotgun (WGS) entry which is preliminary data.</text>
</comment>
<dbReference type="AlphaFoldDB" id="A0A0V0RVE2"/>
<dbReference type="STRING" id="6336.A0A0V0RVE2"/>
<evidence type="ECO:0000256" key="2">
    <source>
        <dbReference type="ARBA" id="ARBA00022695"/>
    </source>
</evidence>
<accession>A0A0V0RVE2</accession>
<dbReference type="Proteomes" id="UP000054630">
    <property type="component" value="Unassembled WGS sequence"/>
</dbReference>
<protein>
    <submittedName>
        <fullName evidence="8">Retrovirus-related Pol polyprotein from transposon 17.6</fullName>
    </submittedName>
</protein>
<dbReference type="EMBL" id="JYDL01000072">
    <property type="protein sequence ID" value="KRX18483.1"/>
    <property type="molecule type" value="Genomic_DNA"/>
</dbReference>
<dbReference type="GO" id="GO:0003964">
    <property type="term" value="F:RNA-directed DNA polymerase activity"/>
    <property type="evidence" value="ECO:0007669"/>
    <property type="project" value="UniProtKB-KW"/>
</dbReference>
<keyword evidence="5" id="KW-0378">Hydrolase</keyword>
<dbReference type="OrthoDB" id="5874853at2759"/>
<dbReference type="CDD" id="cd01647">
    <property type="entry name" value="RT_LTR"/>
    <property type="match status" value="1"/>
</dbReference>
<reference evidence="8 9" key="1">
    <citation type="submission" date="2015-01" db="EMBL/GenBank/DDBJ databases">
        <title>Evolution of Trichinella species and genotypes.</title>
        <authorList>
            <person name="Korhonen P.K."/>
            <person name="Edoardo P."/>
            <person name="Giuseppe L.R."/>
            <person name="Gasser R.B."/>
        </authorList>
    </citation>
    <scope>NUCLEOTIDE SEQUENCE [LARGE SCALE GENOMIC DNA]</scope>
    <source>
        <strain evidence="8">ISS37</strain>
    </source>
</reference>
<dbReference type="GO" id="GO:0004519">
    <property type="term" value="F:endonuclease activity"/>
    <property type="evidence" value="ECO:0007669"/>
    <property type="project" value="UniProtKB-KW"/>
</dbReference>
<name>A0A0V0RVE2_9BILA</name>